<evidence type="ECO:0000313" key="3">
    <source>
        <dbReference type="Proteomes" id="UP000449710"/>
    </source>
</evidence>
<dbReference type="SUPFAM" id="SSF143447">
    <property type="entry name" value="AMMECR1-like"/>
    <property type="match status" value="1"/>
</dbReference>
<dbReference type="EMBL" id="SUMG01000005">
    <property type="protein sequence ID" value="NBG87984.1"/>
    <property type="molecule type" value="Genomic_DNA"/>
</dbReference>
<protein>
    <submittedName>
        <fullName evidence="2">AmmeMemoRadiSam system protein A</fullName>
    </submittedName>
</protein>
<accession>A0AA43XKK4</accession>
<dbReference type="Proteomes" id="UP000449710">
    <property type="component" value="Unassembled WGS sequence"/>
</dbReference>
<feature type="domain" description="AMMECR1" evidence="1">
    <location>
        <begin position="15"/>
        <end position="193"/>
    </location>
</feature>
<dbReference type="PANTHER" id="PTHR13016">
    <property type="entry name" value="AMMECR1 HOMOLOG"/>
    <property type="match status" value="1"/>
</dbReference>
<dbReference type="PANTHER" id="PTHR13016:SF0">
    <property type="entry name" value="AMME SYNDROME CANDIDATE GENE 1 PROTEIN"/>
    <property type="match status" value="1"/>
</dbReference>
<name>A0AA43XKK4_9CLOT</name>
<gene>
    <name evidence="2" type="primary">amrA</name>
    <name evidence="2" type="ORF">ISALK_05670</name>
</gene>
<proteinExistence type="predicted"/>
<dbReference type="InterPro" id="IPR036071">
    <property type="entry name" value="AMMECR1_dom_sf"/>
</dbReference>
<dbReference type="InterPro" id="IPR027623">
    <property type="entry name" value="AmmeMemoSam_A"/>
</dbReference>
<evidence type="ECO:0000259" key="1">
    <source>
        <dbReference type="PROSITE" id="PS51112"/>
    </source>
</evidence>
<comment type="caution">
    <text evidence="2">The sequence shown here is derived from an EMBL/GenBank/DDBJ whole genome shotgun (WGS) entry which is preliminary data.</text>
</comment>
<dbReference type="InterPro" id="IPR002733">
    <property type="entry name" value="AMMECR1_domain"/>
</dbReference>
<dbReference type="Gene3D" id="3.30.700.20">
    <property type="entry name" value="Hypothetical protein ph0010, domain 1"/>
    <property type="match status" value="1"/>
</dbReference>
<dbReference type="NCBIfam" id="TIGR04335">
    <property type="entry name" value="AmmeMemoSam_A"/>
    <property type="match status" value="1"/>
</dbReference>
<dbReference type="Pfam" id="PF01871">
    <property type="entry name" value="AMMECR1"/>
    <property type="match status" value="1"/>
</dbReference>
<keyword evidence="3" id="KW-1185">Reference proteome</keyword>
<organism evidence="2 3">
    <name type="scientific">Isachenkonia alkalipeptolytica</name>
    <dbReference type="NCBI Taxonomy" id="2565777"/>
    <lineage>
        <taxon>Bacteria</taxon>
        <taxon>Bacillati</taxon>
        <taxon>Bacillota</taxon>
        <taxon>Clostridia</taxon>
        <taxon>Eubacteriales</taxon>
        <taxon>Clostridiaceae</taxon>
        <taxon>Isachenkonia</taxon>
    </lineage>
</organism>
<dbReference type="InterPro" id="IPR027485">
    <property type="entry name" value="AMMECR1_N"/>
</dbReference>
<dbReference type="Gene3D" id="3.30.1490.150">
    <property type="entry name" value="Hypothetical protein ph0010, domain 2"/>
    <property type="match status" value="1"/>
</dbReference>
<dbReference type="AlphaFoldDB" id="A0AA43XKK4"/>
<evidence type="ECO:0000313" key="2">
    <source>
        <dbReference type="EMBL" id="NBG87984.1"/>
    </source>
</evidence>
<dbReference type="PROSITE" id="PS51112">
    <property type="entry name" value="AMMECR1"/>
    <property type="match status" value="1"/>
</dbReference>
<dbReference type="InterPro" id="IPR023473">
    <property type="entry name" value="AMMECR1"/>
</dbReference>
<reference evidence="2 3" key="1">
    <citation type="submission" date="2019-04" db="EMBL/GenBank/DDBJ databases">
        <title>Isachenkonia alkalipeptolytica gen. nov. sp. nov. a new anaerobic, alkiliphilic organothrophic bacterium capable to reduce synthesized ferrihydrite isolated from a soda lake.</title>
        <authorList>
            <person name="Toshchakov S.V."/>
            <person name="Zavarzina D.G."/>
            <person name="Zhilina T.N."/>
            <person name="Kostrikina N.A."/>
            <person name="Kublanov I.V."/>
        </authorList>
    </citation>
    <scope>NUCLEOTIDE SEQUENCE [LARGE SCALE GENOMIC DNA]</scope>
    <source>
        <strain evidence="2 3">Z-1701</strain>
    </source>
</reference>
<sequence length="193" mass="21968">MPGFKKISKGGNIMKPESLYAKLALRAIEEKIKTGNKLKFEDFKKEVEDETWSKDVENLQAGAFVSLYNKEELRGCIGTIEPLEVHVGEEIIRNALEAAFFDPRFVPVEKKELDQLSISVDVLKEQELVETIDDLDPRKYGVVVEHEGKRGLLLPELEGVDTPDKQLDIAAKKAGIMEGEKMKVYRFEVLRYQ</sequence>